<feature type="transmembrane region" description="Helical" evidence="1">
    <location>
        <begin position="38"/>
        <end position="64"/>
    </location>
</feature>
<dbReference type="DNASU" id="3473781"/>
<feature type="transmembrane region" description="Helical" evidence="1">
    <location>
        <begin position="6"/>
        <end position="26"/>
    </location>
</feature>
<reference evidence="2 3" key="1">
    <citation type="journal article" date="2005" name="J. Bacteriol.">
        <title>The genome of Sulfolobus acidocaldarius, a model organism of the Crenarchaeota.</title>
        <authorList>
            <person name="Chen L."/>
            <person name="Brugger K."/>
            <person name="Skovgaard M."/>
            <person name="Redder P."/>
            <person name="She Q."/>
            <person name="Torarinsson E."/>
            <person name="Greve B."/>
            <person name="Awayez M."/>
            <person name="Zibat A."/>
            <person name="Klenk H.-P."/>
            <person name="Garrett R.A."/>
        </authorList>
    </citation>
    <scope>NUCLEOTIDE SEQUENCE [LARGE SCALE GENOMIC DNA]</scope>
    <source>
        <strain evidence="3">ATCC 33909 / DSM 639 / JCM 8929 / NBRC 15157 / NCIMB 11770</strain>
    </source>
</reference>
<feature type="transmembrane region" description="Helical" evidence="1">
    <location>
        <begin position="70"/>
        <end position="92"/>
    </location>
</feature>
<protein>
    <submittedName>
        <fullName evidence="2">Hypothetical membrane protein</fullName>
    </submittedName>
</protein>
<dbReference type="STRING" id="330779.Saci_1786"/>
<dbReference type="eggNOG" id="arCOG08340">
    <property type="taxonomic scope" value="Archaea"/>
</dbReference>
<gene>
    <name evidence="2" type="ordered locus">Saci_1786</name>
</gene>
<dbReference type="KEGG" id="sai:Saci_1786"/>
<dbReference type="HOGENOM" id="CLU_184188_0_0_2"/>
<dbReference type="PATRIC" id="fig|330779.12.peg.1728"/>
<proteinExistence type="predicted"/>
<sequence length="95" mass="10844">MFELWYIHISLAIVSAIFSILIFLEFKSLRKEFHGKLSGVLLLISVLLLFESVVNAVAFSMWSYGHDPVYVYPSMAIAIVSTSVIILFYYYVAKV</sequence>
<organism evidence="2 3">
    <name type="scientific">Sulfolobus acidocaldarius (strain ATCC 33909 / DSM 639 / JCM 8929 / NBRC 15157 / NCIMB 11770)</name>
    <dbReference type="NCBI Taxonomy" id="330779"/>
    <lineage>
        <taxon>Archaea</taxon>
        <taxon>Thermoproteota</taxon>
        <taxon>Thermoprotei</taxon>
        <taxon>Sulfolobales</taxon>
        <taxon>Sulfolobaceae</taxon>
        <taxon>Sulfolobus</taxon>
    </lineage>
</organism>
<evidence type="ECO:0000313" key="2">
    <source>
        <dbReference type="EMBL" id="AAY81092.1"/>
    </source>
</evidence>
<evidence type="ECO:0000313" key="3">
    <source>
        <dbReference type="Proteomes" id="UP000001018"/>
    </source>
</evidence>
<keyword evidence="1" id="KW-0472">Membrane</keyword>
<dbReference type="RefSeq" id="WP_011278594.1">
    <property type="nucleotide sequence ID" value="NC_007181.1"/>
</dbReference>
<dbReference type="Proteomes" id="UP000001018">
    <property type="component" value="Chromosome"/>
</dbReference>
<name>Q4J7Y9_SULAC</name>
<accession>Q4J7Y9</accession>
<keyword evidence="1" id="KW-0812">Transmembrane</keyword>
<keyword evidence="1" id="KW-1133">Transmembrane helix</keyword>
<dbReference type="EMBL" id="CP000077">
    <property type="protein sequence ID" value="AAY81092.1"/>
    <property type="molecule type" value="Genomic_DNA"/>
</dbReference>
<keyword evidence="3" id="KW-1185">Reference proteome</keyword>
<evidence type="ECO:0000256" key="1">
    <source>
        <dbReference type="SAM" id="Phobius"/>
    </source>
</evidence>
<dbReference type="GeneID" id="14552278"/>
<dbReference type="AlphaFoldDB" id="Q4J7Y9"/>